<dbReference type="InterPro" id="IPR050237">
    <property type="entry name" value="ATP-dep_AMP-bd_enzyme"/>
</dbReference>
<feature type="domain" description="AMP-dependent synthetase/ligase" evidence="1">
    <location>
        <begin position="10"/>
        <end position="365"/>
    </location>
</feature>
<dbReference type="PROSITE" id="PS00455">
    <property type="entry name" value="AMP_BINDING"/>
    <property type="match status" value="1"/>
</dbReference>
<evidence type="ECO:0000313" key="3">
    <source>
        <dbReference type="EMBL" id="SHG00844.1"/>
    </source>
</evidence>
<reference evidence="3 4" key="1">
    <citation type="submission" date="2016-11" db="EMBL/GenBank/DDBJ databases">
        <authorList>
            <person name="Jaros S."/>
            <person name="Januszkiewicz K."/>
            <person name="Wedrychowicz H."/>
        </authorList>
    </citation>
    <scope>NUCLEOTIDE SEQUENCE [LARGE SCALE GENOMIC DNA]</scope>
    <source>
        <strain evidence="3 4">GAS242</strain>
    </source>
</reference>
<dbReference type="Gene3D" id="3.30.300.30">
    <property type="match status" value="1"/>
</dbReference>
<dbReference type="InterPro" id="IPR025110">
    <property type="entry name" value="AMP-bd_C"/>
</dbReference>
<evidence type="ECO:0000259" key="1">
    <source>
        <dbReference type="Pfam" id="PF00501"/>
    </source>
</evidence>
<dbReference type="PANTHER" id="PTHR43767:SF1">
    <property type="entry name" value="NONRIBOSOMAL PEPTIDE SYNTHASE PES1 (EUROFUNG)-RELATED"/>
    <property type="match status" value="1"/>
</dbReference>
<dbReference type="PANTHER" id="PTHR43767">
    <property type="entry name" value="LONG-CHAIN-FATTY-ACID--COA LIGASE"/>
    <property type="match status" value="1"/>
</dbReference>
<dbReference type="InterPro" id="IPR042099">
    <property type="entry name" value="ANL_N_sf"/>
</dbReference>
<dbReference type="OrthoDB" id="7315605at2"/>
<organism evidence="3 4">
    <name type="scientific">Bradyrhizobium erythrophlei</name>
    <dbReference type="NCBI Taxonomy" id="1437360"/>
    <lineage>
        <taxon>Bacteria</taxon>
        <taxon>Pseudomonadati</taxon>
        <taxon>Pseudomonadota</taxon>
        <taxon>Alphaproteobacteria</taxon>
        <taxon>Hyphomicrobiales</taxon>
        <taxon>Nitrobacteraceae</taxon>
        <taxon>Bradyrhizobium</taxon>
    </lineage>
</organism>
<name>A0A1M5GAV0_9BRAD</name>
<evidence type="ECO:0000313" key="4">
    <source>
        <dbReference type="Proteomes" id="UP000190675"/>
    </source>
</evidence>
<dbReference type="RefSeq" id="WP_079563846.1">
    <property type="nucleotide sequence ID" value="NZ_LT670818.1"/>
</dbReference>
<protein>
    <submittedName>
        <fullName evidence="3">Crotonobetaine/carnitine-CoA ligase</fullName>
    </submittedName>
</protein>
<dbReference type="InterPro" id="IPR000873">
    <property type="entry name" value="AMP-dep_synth/lig_dom"/>
</dbReference>
<dbReference type="Proteomes" id="UP000190675">
    <property type="component" value="Chromosome I"/>
</dbReference>
<keyword evidence="3" id="KW-0436">Ligase</keyword>
<evidence type="ECO:0000259" key="2">
    <source>
        <dbReference type="Pfam" id="PF13193"/>
    </source>
</evidence>
<proteinExistence type="predicted"/>
<sequence length="537" mass="58661">MAETIFGALQESAAVAPDNALICVPKGSSYAPDGLEWTYAEVLRRVADLAARYERAGYGLGHRVALLLENRPEYFVHLLALNAVGVSVVPVNPDHRHAELKYQLSHCGAVLVVALSHYVARLQAVAAELEQAPEIIDVDEVLENLPPASQRAIAGPLGRATEAAVFYTSGTTGRPKGCLVTNDYWLSAGEWILTLAKGGGIFSVEPGRDRLFNPLPVFHVHAGVVAFMPMLLTQGCLIRPEHFSAKRWWSEVTASRATIVHYIGVVPQALLALEEAPEERGHGVRFGFGAGMEPAVHARFESRFGFPHVEVWGMTEVGRWTANDRKPRPVGARGIGRPMMPLEAKVFDEDGREASRNTEGELVVRLAGEDPRRGFFAGYLGDDAATEAGWRGGWWHSGDVVRQDESGMLYFVDRKKNMIRRAGENIAATEVETVLCAHPAVGQIAILPVPDEKTGEEILACIVPSPDCPADARSARSVFDYCNEQLAYYKAPGWILFLDSMPLTATQKVSKAQIFAPGQDPTLLPGAIDLRAMKRRK</sequence>
<dbReference type="InterPro" id="IPR045851">
    <property type="entry name" value="AMP-bd_C_sf"/>
</dbReference>
<dbReference type="EMBL" id="LT670818">
    <property type="protein sequence ID" value="SHG00844.1"/>
    <property type="molecule type" value="Genomic_DNA"/>
</dbReference>
<dbReference type="Pfam" id="PF13193">
    <property type="entry name" value="AMP-binding_C"/>
    <property type="match status" value="1"/>
</dbReference>
<dbReference type="GO" id="GO:0016878">
    <property type="term" value="F:acid-thiol ligase activity"/>
    <property type="evidence" value="ECO:0007669"/>
    <property type="project" value="UniProtKB-ARBA"/>
</dbReference>
<dbReference type="SUPFAM" id="SSF56801">
    <property type="entry name" value="Acetyl-CoA synthetase-like"/>
    <property type="match status" value="1"/>
</dbReference>
<dbReference type="AlphaFoldDB" id="A0A1M5GAV0"/>
<feature type="domain" description="AMP-binding enzyme C-terminal" evidence="2">
    <location>
        <begin position="430"/>
        <end position="508"/>
    </location>
</feature>
<gene>
    <name evidence="3" type="ORF">SAMN05444169_0028</name>
</gene>
<dbReference type="Pfam" id="PF00501">
    <property type="entry name" value="AMP-binding"/>
    <property type="match status" value="1"/>
</dbReference>
<dbReference type="Gene3D" id="3.40.50.12780">
    <property type="entry name" value="N-terminal domain of ligase-like"/>
    <property type="match status" value="1"/>
</dbReference>
<dbReference type="InterPro" id="IPR020845">
    <property type="entry name" value="AMP-binding_CS"/>
</dbReference>
<accession>A0A1M5GAV0</accession>